<gene>
    <name evidence="2" type="ORF">DFH08DRAFT_964153</name>
</gene>
<feature type="compositionally biased region" description="Pro residues" evidence="1">
    <location>
        <begin position="206"/>
        <end position="220"/>
    </location>
</feature>
<protein>
    <submittedName>
        <fullName evidence="2">Uncharacterized protein</fullName>
    </submittedName>
</protein>
<dbReference type="EMBL" id="JARIHO010000028">
    <property type="protein sequence ID" value="KAJ7339110.1"/>
    <property type="molecule type" value="Genomic_DNA"/>
</dbReference>
<evidence type="ECO:0000313" key="2">
    <source>
        <dbReference type="EMBL" id="KAJ7339110.1"/>
    </source>
</evidence>
<reference evidence="2" key="1">
    <citation type="submission" date="2023-03" db="EMBL/GenBank/DDBJ databases">
        <title>Massive genome expansion in bonnet fungi (Mycena s.s.) driven by repeated elements and novel gene families across ecological guilds.</title>
        <authorList>
            <consortium name="Lawrence Berkeley National Laboratory"/>
            <person name="Harder C.B."/>
            <person name="Miyauchi S."/>
            <person name="Viragh M."/>
            <person name="Kuo A."/>
            <person name="Thoen E."/>
            <person name="Andreopoulos B."/>
            <person name="Lu D."/>
            <person name="Skrede I."/>
            <person name="Drula E."/>
            <person name="Henrissat B."/>
            <person name="Morin E."/>
            <person name="Kohler A."/>
            <person name="Barry K."/>
            <person name="LaButti K."/>
            <person name="Morin E."/>
            <person name="Salamov A."/>
            <person name="Lipzen A."/>
            <person name="Mereny Z."/>
            <person name="Hegedus B."/>
            <person name="Baldrian P."/>
            <person name="Stursova M."/>
            <person name="Weitz H."/>
            <person name="Taylor A."/>
            <person name="Grigoriev I.V."/>
            <person name="Nagy L.G."/>
            <person name="Martin F."/>
            <person name="Kauserud H."/>
        </authorList>
    </citation>
    <scope>NUCLEOTIDE SEQUENCE</scope>
    <source>
        <strain evidence="2">CBHHK002</strain>
    </source>
</reference>
<keyword evidence="3" id="KW-1185">Reference proteome</keyword>
<accession>A0AAD6ZTL5</accession>
<evidence type="ECO:0000256" key="1">
    <source>
        <dbReference type="SAM" id="MobiDB-lite"/>
    </source>
</evidence>
<proteinExistence type="predicted"/>
<dbReference type="AlphaFoldDB" id="A0AAD6ZTL5"/>
<feature type="region of interest" description="Disordered" evidence="1">
    <location>
        <begin position="313"/>
        <end position="336"/>
    </location>
</feature>
<evidence type="ECO:0000313" key="3">
    <source>
        <dbReference type="Proteomes" id="UP001218218"/>
    </source>
</evidence>
<sequence>MRVRGARLSLACGILEIRGVDELDNHTMLRLLTWLPCTPDKLKPNPPAYLGREKFNVWPRVFDRRLCRRGSILSSLDHFRQLDPNTSITQPVLLVQAFPNLELALDLVTARTNAPIPATTPRFPYCPPQTPAVHFPHAPFSTSAPVPGRSACFTTALATSPRARLLCDATPVPFRFAAASLRPFCPTFTTPLRPPPVRCHAHPIPPPPVPTSALRPPPPCRHARPSPIHQRSRPSPAPVLARPPPRRHTSLLHDCAAAHPPMSRPHLITAPSARPRPRLDTPMRCHHTVSASLSGSLPGPIAQSRLHVTPPTLRDHTSAASPAHPRRFRTPVAPPSPPCYVRARTHPRPDVPAAFRQQPHPLLGVPTPPHSPTRISRALPLLISAAPLRATVAPSPPNTTLATPLAARIPAHDSTSRPATTIH</sequence>
<comment type="caution">
    <text evidence="2">The sequence shown here is derived from an EMBL/GenBank/DDBJ whole genome shotgun (WGS) entry which is preliminary data.</text>
</comment>
<dbReference type="Proteomes" id="UP001218218">
    <property type="component" value="Unassembled WGS sequence"/>
</dbReference>
<organism evidence="2 3">
    <name type="scientific">Mycena albidolilacea</name>
    <dbReference type="NCBI Taxonomy" id="1033008"/>
    <lineage>
        <taxon>Eukaryota</taxon>
        <taxon>Fungi</taxon>
        <taxon>Dikarya</taxon>
        <taxon>Basidiomycota</taxon>
        <taxon>Agaricomycotina</taxon>
        <taxon>Agaricomycetes</taxon>
        <taxon>Agaricomycetidae</taxon>
        <taxon>Agaricales</taxon>
        <taxon>Marasmiineae</taxon>
        <taxon>Mycenaceae</taxon>
        <taxon>Mycena</taxon>
    </lineage>
</organism>
<name>A0AAD6ZTL5_9AGAR</name>
<feature type="region of interest" description="Disordered" evidence="1">
    <location>
        <begin position="206"/>
        <end position="241"/>
    </location>
</feature>